<gene>
    <name evidence="10" type="ORF">GLYMA_02G123100</name>
</gene>
<evidence type="ECO:0000256" key="4">
    <source>
        <dbReference type="ARBA" id="ARBA00022825"/>
    </source>
</evidence>
<dbReference type="InterPro" id="IPR029058">
    <property type="entry name" value="AB_hydrolase_fold"/>
</dbReference>
<feature type="domain" description="Peptidase S9A N-terminal" evidence="9">
    <location>
        <begin position="50"/>
        <end position="471"/>
    </location>
</feature>
<evidence type="ECO:0000259" key="8">
    <source>
        <dbReference type="Pfam" id="PF00326"/>
    </source>
</evidence>
<accession>A0A0R0KWG6</accession>
<dbReference type="PaxDb" id="3847-GLYMA02G13630.1"/>
<dbReference type="SMR" id="A0A0R0KWG6"/>
<keyword evidence="2 6" id="KW-0645">Protease</keyword>
<dbReference type="Pfam" id="PF02897">
    <property type="entry name" value="Peptidase_S9_N"/>
    <property type="match status" value="1"/>
</dbReference>
<dbReference type="InParanoid" id="A0A0R0KWG6"/>
<evidence type="ECO:0000259" key="9">
    <source>
        <dbReference type="Pfam" id="PF02897"/>
    </source>
</evidence>
<protein>
    <recommendedName>
        <fullName evidence="6">Prolyl endopeptidase</fullName>
        <ecNumber evidence="6">3.4.21.-</ecNumber>
    </recommendedName>
</protein>
<evidence type="ECO:0000313" key="10">
    <source>
        <dbReference type="EMBL" id="KRH71002.1"/>
    </source>
</evidence>
<dbReference type="Proteomes" id="UP000008827">
    <property type="component" value="Chromosome 2"/>
</dbReference>
<dbReference type="Gramene" id="KRH71002">
    <property type="protein sequence ID" value="KRH71002"/>
    <property type="gene ID" value="GLYMA_02G123100"/>
</dbReference>
<dbReference type="InterPro" id="IPR023302">
    <property type="entry name" value="Pept_S9A_N"/>
</dbReference>
<dbReference type="PANTHER" id="PTHR11757:SF12">
    <property type="entry name" value="PROLYL ENDOPEPTIDASE"/>
    <property type="match status" value="1"/>
</dbReference>
<evidence type="ECO:0000256" key="6">
    <source>
        <dbReference type="RuleBase" id="RU368024"/>
    </source>
</evidence>
<evidence type="ECO:0000313" key="12">
    <source>
        <dbReference type="Proteomes" id="UP000008827"/>
    </source>
</evidence>
<dbReference type="InterPro" id="IPR001375">
    <property type="entry name" value="Peptidase_S9_cat"/>
</dbReference>
<evidence type="ECO:0000256" key="1">
    <source>
        <dbReference type="ARBA" id="ARBA00005228"/>
    </source>
</evidence>
<feature type="region of interest" description="Disordered" evidence="7">
    <location>
        <begin position="32"/>
        <end position="57"/>
    </location>
</feature>
<dbReference type="SUPFAM" id="SSF50993">
    <property type="entry name" value="Peptidase/esterase 'gauge' domain"/>
    <property type="match status" value="1"/>
</dbReference>
<dbReference type="GO" id="GO:0006508">
    <property type="term" value="P:proteolysis"/>
    <property type="evidence" value="ECO:0007669"/>
    <property type="project" value="UniProtKB-KW"/>
</dbReference>
<keyword evidence="12" id="KW-1185">Reference proteome</keyword>
<sequence>MALFRALAHSKNTTLTLTRSCRTIITFTPSSSFSSACRRRNPSPAPPQAPPSPKKVPFTVSVHGKKWQDPYHWMSNTDDPNLLDHLNRENSYADAFMADTVELRSVLSSEMKARLPPTVLTPPERWGPWLYYQYIPEGKEYPVLCRRLETKRTGWMKNVFLHYGMTRSKREEILLDWNELAEKYGYVNVGTCRVSPDHNYLAYTLDISGGERFTLQIKDLRSGLIDPKLEVYGAVSLAWAQDASYLFYTLSDENQRPYRVLCRRLGYDHEDDLAVFTENNSSFCVDITSTKDGKFITVYVIDSVNPSNGLQKICNRTSGVQYFVEHHSGLFYILTNAPIPDAEWSGQGYYLVRSRIEDVESAKFQSIILPDKDTSLCDMDIFNGYLVLFFTKKGLPLLCSLNLPMQIDFKHQVYIQDLKPWYFPLPSNTCSVSPGSNHDFLNMVYRVVLSSPVMPDVIVDYDMSRHTYSIVHQEEVNCDSVGQSCIPTFVLNKNKSKIQEAHGDNKECATNFNSQRWKDFSHVYCCQREEVISDDGVRVPLTIVYSRESWKKGQSPGLLVSYGAYGEDLDKSWCSDHLSLLDRGWVVAFADVRGGGGGGPSWHKSGSGLNKLNSIFDFVSCGNYLVNEGYVQSDLLSAIGWSAGCLLVGAAMNMHPQLFRAVILKVPFLDVCNTLLDPSLPLTILDYEEFGNPQIQSNFDSIFSYSPYDNIPHSSCFPSVLVTAAVNDSRVGVWEGAKWVAKVRDSTCPHCSQTVIMKTSMIGGHFGEGGHYAQCDETAYEYAFLMKAFGILNE</sequence>
<evidence type="ECO:0000313" key="11">
    <source>
        <dbReference type="EnsemblPlants" id="KRH71002"/>
    </source>
</evidence>
<dbReference type="STRING" id="3847.A0A0R0KWG6"/>
<dbReference type="PRINTS" id="PR00862">
    <property type="entry name" value="PROLIGOPTASE"/>
</dbReference>
<evidence type="ECO:0000256" key="5">
    <source>
        <dbReference type="ARBA" id="ARBA00045448"/>
    </source>
</evidence>
<proteinExistence type="inferred from homology"/>
<dbReference type="EnsemblPlants" id="KRH71002">
    <property type="protein sequence ID" value="KRH71002"/>
    <property type="gene ID" value="GLYMA_02G123100"/>
</dbReference>
<dbReference type="Gene3D" id="2.130.10.120">
    <property type="entry name" value="Prolyl oligopeptidase, N-terminal domain"/>
    <property type="match status" value="1"/>
</dbReference>
<reference evidence="11" key="2">
    <citation type="submission" date="2018-02" db="UniProtKB">
        <authorList>
            <consortium name="EnsemblPlants"/>
        </authorList>
    </citation>
    <scope>IDENTIFICATION</scope>
    <source>
        <strain evidence="11">Williams 82</strain>
    </source>
</reference>
<dbReference type="AlphaFoldDB" id="A0A0R0KWG6"/>
<dbReference type="EC" id="3.4.21.-" evidence="6"/>
<dbReference type="EMBL" id="CM000835">
    <property type="protein sequence ID" value="KRH71002.1"/>
    <property type="molecule type" value="Genomic_DNA"/>
</dbReference>
<comment type="similarity">
    <text evidence="1 6">Belongs to the peptidase S9A family.</text>
</comment>
<dbReference type="FunCoup" id="A0A0R0KWG6">
    <property type="interactions" value="2799"/>
</dbReference>
<dbReference type="SUPFAM" id="SSF53474">
    <property type="entry name" value="alpha/beta-Hydrolases"/>
    <property type="match status" value="1"/>
</dbReference>
<feature type="domain" description="Peptidase S9 prolyl oligopeptidase catalytic" evidence="8">
    <location>
        <begin position="577"/>
        <end position="790"/>
    </location>
</feature>
<feature type="compositionally biased region" description="Pro residues" evidence="7">
    <location>
        <begin position="43"/>
        <end position="54"/>
    </location>
</feature>
<dbReference type="InterPro" id="IPR051543">
    <property type="entry name" value="Serine_Peptidase_S9A"/>
</dbReference>
<keyword evidence="3 6" id="KW-0378">Hydrolase</keyword>
<organism evidence="10">
    <name type="scientific">Glycine max</name>
    <name type="common">Soybean</name>
    <name type="synonym">Glycine hispida</name>
    <dbReference type="NCBI Taxonomy" id="3847"/>
    <lineage>
        <taxon>Eukaryota</taxon>
        <taxon>Viridiplantae</taxon>
        <taxon>Streptophyta</taxon>
        <taxon>Embryophyta</taxon>
        <taxon>Tracheophyta</taxon>
        <taxon>Spermatophyta</taxon>
        <taxon>Magnoliopsida</taxon>
        <taxon>eudicotyledons</taxon>
        <taxon>Gunneridae</taxon>
        <taxon>Pentapetalae</taxon>
        <taxon>rosids</taxon>
        <taxon>fabids</taxon>
        <taxon>Fabales</taxon>
        <taxon>Fabaceae</taxon>
        <taxon>Papilionoideae</taxon>
        <taxon>50 kb inversion clade</taxon>
        <taxon>NPAAA clade</taxon>
        <taxon>indigoferoid/millettioid clade</taxon>
        <taxon>Phaseoleae</taxon>
        <taxon>Glycine</taxon>
        <taxon>Glycine subgen. Soja</taxon>
    </lineage>
</organism>
<dbReference type="GO" id="GO:0004252">
    <property type="term" value="F:serine-type endopeptidase activity"/>
    <property type="evidence" value="ECO:0007669"/>
    <property type="project" value="UniProtKB-UniRule"/>
</dbReference>
<evidence type="ECO:0000256" key="3">
    <source>
        <dbReference type="ARBA" id="ARBA00022801"/>
    </source>
</evidence>
<comment type="function">
    <text evidence="5">Serine peptidase whose precise substrate specificity remains unclear. Does not cleave peptides after a arginine or lysine residue. Regulates trans-Golgi network morphology and sorting by regulating the membrane binding of the AP-1 complex. May play a role in the regulation of synaptic vesicle exocytosis.</text>
</comment>
<name>A0A0R0KWG6_SOYBN</name>
<dbReference type="Pfam" id="PF00326">
    <property type="entry name" value="Peptidase_S9"/>
    <property type="match status" value="1"/>
</dbReference>
<reference evidence="10 11" key="1">
    <citation type="journal article" date="2010" name="Nature">
        <title>Genome sequence of the palaeopolyploid soybean.</title>
        <authorList>
            <person name="Schmutz J."/>
            <person name="Cannon S.B."/>
            <person name="Schlueter J."/>
            <person name="Ma J."/>
            <person name="Mitros T."/>
            <person name="Nelson W."/>
            <person name="Hyten D.L."/>
            <person name="Song Q."/>
            <person name="Thelen J.J."/>
            <person name="Cheng J."/>
            <person name="Xu D."/>
            <person name="Hellsten U."/>
            <person name="May G.D."/>
            <person name="Yu Y."/>
            <person name="Sakurai T."/>
            <person name="Umezawa T."/>
            <person name="Bhattacharyya M.K."/>
            <person name="Sandhu D."/>
            <person name="Valliyodan B."/>
            <person name="Lindquist E."/>
            <person name="Peto M."/>
            <person name="Grant D."/>
            <person name="Shu S."/>
            <person name="Goodstein D."/>
            <person name="Barry K."/>
            <person name="Futrell-Griggs M."/>
            <person name="Abernathy B."/>
            <person name="Du J."/>
            <person name="Tian Z."/>
            <person name="Zhu L."/>
            <person name="Gill N."/>
            <person name="Joshi T."/>
            <person name="Libault M."/>
            <person name="Sethuraman A."/>
            <person name="Zhang X.-C."/>
            <person name="Shinozaki K."/>
            <person name="Nguyen H.T."/>
            <person name="Wing R.A."/>
            <person name="Cregan P."/>
            <person name="Specht J."/>
            <person name="Grimwood J."/>
            <person name="Rokhsar D."/>
            <person name="Stacey G."/>
            <person name="Shoemaker R.C."/>
            <person name="Jackson S.A."/>
        </authorList>
    </citation>
    <scope>NUCLEOTIDE SEQUENCE [LARGE SCALE GENOMIC DNA]</scope>
    <source>
        <strain evidence="11">cv. Williams 82</strain>
        <tissue evidence="10">Callus</tissue>
    </source>
</reference>
<dbReference type="InterPro" id="IPR002470">
    <property type="entry name" value="Peptidase_S9A"/>
</dbReference>
<keyword evidence="4 6" id="KW-0720">Serine protease</keyword>
<dbReference type="Gene3D" id="3.40.50.1820">
    <property type="entry name" value="alpha/beta hydrolase"/>
    <property type="match status" value="2"/>
</dbReference>
<dbReference type="OMA" id="LINCNSK"/>
<reference evidence="10" key="3">
    <citation type="submission" date="2018-07" db="EMBL/GenBank/DDBJ databases">
        <title>WGS assembly of Glycine max.</title>
        <authorList>
            <person name="Schmutz J."/>
            <person name="Cannon S."/>
            <person name="Schlueter J."/>
            <person name="Ma J."/>
            <person name="Mitros T."/>
            <person name="Nelson W."/>
            <person name="Hyten D."/>
            <person name="Song Q."/>
            <person name="Thelen J."/>
            <person name="Cheng J."/>
            <person name="Xu D."/>
            <person name="Hellsten U."/>
            <person name="May G."/>
            <person name="Yu Y."/>
            <person name="Sakurai T."/>
            <person name="Umezawa T."/>
            <person name="Bhattacharyya M."/>
            <person name="Sandhu D."/>
            <person name="Valliyodan B."/>
            <person name="Lindquist E."/>
            <person name="Peto M."/>
            <person name="Grant D."/>
            <person name="Shu S."/>
            <person name="Goodstein D."/>
            <person name="Barry K."/>
            <person name="Futrell-Griggs M."/>
            <person name="Abernathy B."/>
            <person name="Du J."/>
            <person name="Tian Z."/>
            <person name="Zhu L."/>
            <person name="Gill N."/>
            <person name="Joshi T."/>
            <person name="Libault M."/>
            <person name="Sethuraman A."/>
            <person name="Zhang X."/>
            <person name="Shinozaki K."/>
            <person name="Nguyen H."/>
            <person name="Wing R."/>
            <person name="Cregan P."/>
            <person name="Specht J."/>
            <person name="Grimwood J."/>
            <person name="Rokhsar D."/>
            <person name="Stacey G."/>
            <person name="Shoemaker R."/>
            <person name="Jackson S."/>
        </authorList>
    </citation>
    <scope>NUCLEOTIDE SEQUENCE</scope>
    <source>
        <tissue evidence="10">Callus</tissue>
    </source>
</reference>
<evidence type="ECO:0000256" key="7">
    <source>
        <dbReference type="SAM" id="MobiDB-lite"/>
    </source>
</evidence>
<evidence type="ECO:0000256" key="2">
    <source>
        <dbReference type="ARBA" id="ARBA00022670"/>
    </source>
</evidence>
<dbReference type="PANTHER" id="PTHR11757">
    <property type="entry name" value="PROTEASE FAMILY S9A OLIGOPEPTIDASE"/>
    <property type="match status" value="1"/>
</dbReference>